<dbReference type="STRING" id="1688.BCUN_1100"/>
<organism evidence="2 3">
    <name type="scientific">Bifidobacterium cuniculi</name>
    <dbReference type="NCBI Taxonomy" id="1688"/>
    <lineage>
        <taxon>Bacteria</taxon>
        <taxon>Bacillati</taxon>
        <taxon>Actinomycetota</taxon>
        <taxon>Actinomycetes</taxon>
        <taxon>Bifidobacteriales</taxon>
        <taxon>Bifidobacteriaceae</taxon>
        <taxon>Bifidobacterium</taxon>
    </lineage>
</organism>
<evidence type="ECO:0000259" key="1">
    <source>
        <dbReference type="Pfam" id="PF12728"/>
    </source>
</evidence>
<comment type="caution">
    <text evidence="2">The sequence shown here is derived from an EMBL/GenBank/DDBJ whole genome shotgun (WGS) entry which is preliminary data.</text>
</comment>
<dbReference type="RefSeq" id="WP_051920711.1">
    <property type="nucleotide sequence ID" value="NZ_JGYV01000002.1"/>
</dbReference>
<dbReference type="EMBL" id="JGYV01000002">
    <property type="protein sequence ID" value="KFI65334.1"/>
    <property type="molecule type" value="Genomic_DNA"/>
</dbReference>
<dbReference type="AlphaFoldDB" id="A0A087B2T4"/>
<accession>A0A087B2T4</accession>
<dbReference type="SUPFAM" id="SSF46955">
    <property type="entry name" value="Putative DNA-binding domain"/>
    <property type="match status" value="1"/>
</dbReference>
<gene>
    <name evidence="2" type="ORF">BCUN_1100</name>
</gene>
<dbReference type="Pfam" id="PF12728">
    <property type="entry name" value="HTH_17"/>
    <property type="match status" value="1"/>
</dbReference>
<protein>
    <recommendedName>
        <fullName evidence="1">Helix-turn-helix domain-containing protein</fullName>
    </recommendedName>
</protein>
<evidence type="ECO:0000313" key="2">
    <source>
        <dbReference type="EMBL" id="KFI65334.1"/>
    </source>
</evidence>
<keyword evidence="3" id="KW-1185">Reference proteome</keyword>
<proteinExistence type="predicted"/>
<dbReference type="Proteomes" id="UP000029067">
    <property type="component" value="Unassembled WGS sequence"/>
</dbReference>
<evidence type="ECO:0000313" key="3">
    <source>
        <dbReference type="Proteomes" id="UP000029067"/>
    </source>
</evidence>
<sequence length="92" mass="10171">MNSPTITPQAEAWDLLQCRLSRAADPADVLMSTAEAAAYLGCTENALGVRRHNGSGPAYLRRGRFIRYRKGDIDAWLTERTRTKDVDATDSS</sequence>
<feature type="domain" description="Helix-turn-helix" evidence="1">
    <location>
        <begin position="30"/>
        <end position="80"/>
    </location>
</feature>
<dbReference type="OrthoDB" id="5524782at2"/>
<reference evidence="2 3" key="1">
    <citation type="submission" date="2014-03" db="EMBL/GenBank/DDBJ databases">
        <title>Genomics of Bifidobacteria.</title>
        <authorList>
            <person name="Ventura M."/>
            <person name="Milani C."/>
            <person name="Lugli G.A."/>
        </authorList>
    </citation>
    <scope>NUCLEOTIDE SEQUENCE [LARGE SCALE GENOMIC DNA]</scope>
    <source>
        <strain evidence="2 3">LMG 10738</strain>
    </source>
</reference>
<dbReference type="InterPro" id="IPR041657">
    <property type="entry name" value="HTH_17"/>
</dbReference>
<name>A0A087B2T4_9BIFI</name>
<dbReference type="InterPro" id="IPR009061">
    <property type="entry name" value="DNA-bd_dom_put_sf"/>
</dbReference>